<protein>
    <recommendedName>
        <fullName evidence="4">FLYWCH-type domain-containing protein</fullName>
    </recommendedName>
</protein>
<evidence type="ECO:0000313" key="3">
    <source>
        <dbReference type="Proteomes" id="UP001353858"/>
    </source>
</evidence>
<proteinExistence type="predicted"/>
<evidence type="ECO:0008006" key="4">
    <source>
        <dbReference type="Google" id="ProtNLM"/>
    </source>
</evidence>
<gene>
    <name evidence="2" type="ORF">RN001_004460</name>
</gene>
<comment type="caution">
    <text evidence="2">The sequence shown here is derived from an EMBL/GenBank/DDBJ whole genome shotgun (WGS) entry which is preliminary data.</text>
</comment>
<dbReference type="AlphaFoldDB" id="A0AAN7PEH9"/>
<accession>A0AAN7PEH9</accession>
<dbReference type="Proteomes" id="UP001353858">
    <property type="component" value="Unassembled WGS sequence"/>
</dbReference>
<evidence type="ECO:0000313" key="2">
    <source>
        <dbReference type="EMBL" id="KAK4881141.1"/>
    </source>
</evidence>
<sequence>MYSVLLKTIRLKNIFKTGILLTIFFPLLDGERTIWVCEKRGQCKGQIWTNNLSNEVVKISMEHNHAAQAARPDALRVKQFLRERTSTTQETPQQIMSQAVEEIHANVTAILPSKETTKRNIRKRRNKDGAPPIPENVGNLVLPQVSNTNNSYKLM</sequence>
<dbReference type="EMBL" id="JARPUR010000002">
    <property type="protein sequence ID" value="KAK4881141.1"/>
    <property type="molecule type" value="Genomic_DNA"/>
</dbReference>
<dbReference type="Gene3D" id="2.20.25.240">
    <property type="match status" value="1"/>
</dbReference>
<name>A0AAN7PEH9_9COLE</name>
<keyword evidence="3" id="KW-1185">Reference proteome</keyword>
<evidence type="ECO:0000256" key="1">
    <source>
        <dbReference type="SAM" id="MobiDB-lite"/>
    </source>
</evidence>
<organism evidence="2 3">
    <name type="scientific">Aquatica leii</name>
    <dbReference type="NCBI Taxonomy" id="1421715"/>
    <lineage>
        <taxon>Eukaryota</taxon>
        <taxon>Metazoa</taxon>
        <taxon>Ecdysozoa</taxon>
        <taxon>Arthropoda</taxon>
        <taxon>Hexapoda</taxon>
        <taxon>Insecta</taxon>
        <taxon>Pterygota</taxon>
        <taxon>Neoptera</taxon>
        <taxon>Endopterygota</taxon>
        <taxon>Coleoptera</taxon>
        <taxon>Polyphaga</taxon>
        <taxon>Elateriformia</taxon>
        <taxon>Elateroidea</taxon>
        <taxon>Lampyridae</taxon>
        <taxon>Luciolinae</taxon>
        <taxon>Aquatica</taxon>
    </lineage>
</organism>
<reference evidence="3" key="1">
    <citation type="submission" date="2023-01" db="EMBL/GenBank/DDBJ databases">
        <title>Key to firefly adult light organ development and bioluminescence: homeobox transcription factors regulate luciferase expression and transportation to peroxisome.</title>
        <authorList>
            <person name="Fu X."/>
        </authorList>
    </citation>
    <scope>NUCLEOTIDE SEQUENCE [LARGE SCALE GENOMIC DNA]</scope>
</reference>
<feature type="region of interest" description="Disordered" evidence="1">
    <location>
        <begin position="117"/>
        <end position="138"/>
    </location>
</feature>